<organism evidence="4 5">
    <name type="scientific">Carboxylicivirga linearis</name>
    <dbReference type="NCBI Taxonomy" id="1628157"/>
    <lineage>
        <taxon>Bacteria</taxon>
        <taxon>Pseudomonadati</taxon>
        <taxon>Bacteroidota</taxon>
        <taxon>Bacteroidia</taxon>
        <taxon>Marinilabiliales</taxon>
        <taxon>Marinilabiliaceae</taxon>
        <taxon>Carboxylicivirga</taxon>
    </lineage>
</organism>
<evidence type="ECO:0000313" key="4">
    <source>
        <dbReference type="EMBL" id="MBS2099736.1"/>
    </source>
</evidence>
<reference evidence="4 5" key="1">
    <citation type="journal article" date="2015" name="Int. J. Syst. Evol. Microbiol.">
        <title>Carboxylicivirga linearis sp. nov., isolated from a sea cucumber culture pond.</title>
        <authorList>
            <person name="Wang F.Q."/>
            <person name="Zhou Y.X."/>
            <person name="Lin X.Z."/>
            <person name="Chen G.J."/>
            <person name="Du Z.J."/>
        </authorList>
    </citation>
    <scope>NUCLEOTIDE SEQUENCE [LARGE SCALE GENOMIC DNA]</scope>
    <source>
        <strain evidence="4 5">FB218</strain>
    </source>
</reference>
<evidence type="ECO:0000313" key="5">
    <source>
        <dbReference type="Proteomes" id="UP000708576"/>
    </source>
</evidence>
<feature type="coiled-coil region" evidence="1">
    <location>
        <begin position="750"/>
        <end position="824"/>
    </location>
</feature>
<dbReference type="SUPFAM" id="SSF46894">
    <property type="entry name" value="C-terminal effector domain of the bipartite response regulators"/>
    <property type="match status" value="1"/>
</dbReference>
<proteinExistence type="predicted"/>
<accession>A0ABS5JZA6</accession>
<dbReference type="Gene3D" id="2.60.40.10">
    <property type="entry name" value="Immunoglobulins"/>
    <property type="match status" value="1"/>
</dbReference>
<comment type="caution">
    <text evidence="4">The sequence shown here is derived from an EMBL/GenBank/DDBJ whole genome shotgun (WGS) entry which is preliminary data.</text>
</comment>
<sequence>MVRLQISILQFLLFLSISQTLASNINIKKSLEIPSPHVKSFLKNEYGAENQNWDISAAESGNIYFANSLGLLKFDGEDWELFQTDEILRAVYCSGDTIFVGGNHLMGYFLENNLESGFHSYSKITNDIWKIFKYQDQVIYQSFNRFYYINKENKIHIERIREGNTTYAFPLDDQILFQVSYDKLIALNLKGNESILHDSKEISSLMIKHIDSLDVNTYLIGSLNKGLFVLENDQLKSLNHPLNDYLKTNQLNKAIRLNDDTFAFATMNGGIIIGSVEGDIKYIINKTNGLPNNRVHALELQNNEYLWIGTDNGISVINIQSPMLFLNNMMVDYGSFYDFVKYKKKYFIATNQGLYQARRNEMQSSFYDVTFVKGTEGQIWHIEVLDNILWIGHNNGTFLLKDDKLSRLSDISGGYSIVQSKLNPNIIYQSSYFGLAVYEKENNNWKYSYSLPNIEELTRDIIELNDGSLIVTGTNIAYQIWPNNLNKTSQIKKLTNVAAFNTSKWIRAFKVNEKIVLAASDTSVYFKDDKTIACSDALNQITYISEPIDDYCFIRKDNELQLYNFIKDEITPLQYDLSCIENDLIYKYEKIGFINNKEVFFCLSDRFGVANFNRLLNSPIKDQPVKTTNIQISNDRNGEIAKLDLRQPIPYHFNTLRFTFSSYNYLNDSEYEYFLKGYNTEWQQRSNNTAVFQNLKEGSYTFMVREKNKSNVTEVAFSVASPYYRSTIAYILYFILFLTSILLMRLYYKYALKKQRLVSLEKERKKLNQQRMMQSKRKLNDEIKELQDEVSTKTDRLSNLLIQNNKKKEVIDKINDELKQIKENQRFANPRQIEKLSKMIKSNFDEKKDWLVFEAAFSETHVNFFKKLRAKHANLTDEDLRLCAYLKVNLSSKELAPIFKITTRSVDLKKYRLKKKLGLKKEEKLQQYIMDFDS</sequence>
<dbReference type="Pfam" id="PF07495">
    <property type="entry name" value="Y_Y_Y"/>
    <property type="match status" value="1"/>
</dbReference>
<keyword evidence="2" id="KW-0812">Transmembrane</keyword>
<dbReference type="SUPFAM" id="SSF101898">
    <property type="entry name" value="NHL repeat"/>
    <property type="match status" value="1"/>
</dbReference>
<keyword evidence="2" id="KW-0472">Membrane</keyword>
<dbReference type="InterPro" id="IPR015943">
    <property type="entry name" value="WD40/YVTN_repeat-like_dom_sf"/>
</dbReference>
<evidence type="ECO:0000256" key="1">
    <source>
        <dbReference type="SAM" id="Coils"/>
    </source>
</evidence>
<dbReference type="InterPro" id="IPR016032">
    <property type="entry name" value="Sig_transdc_resp-reg_C-effctor"/>
</dbReference>
<dbReference type="Gene3D" id="2.130.10.10">
    <property type="entry name" value="YVTN repeat-like/Quinoprotein amine dehydrogenase"/>
    <property type="match status" value="1"/>
</dbReference>
<evidence type="ECO:0000256" key="2">
    <source>
        <dbReference type="SAM" id="Phobius"/>
    </source>
</evidence>
<keyword evidence="1" id="KW-0175">Coiled coil</keyword>
<dbReference type="InterPro" id="IPR013783">
    <property type="entry name" value="Ig-like_fold"/>
</dbReference>
<protein>
    <recommendedName>
        <fullName evidence="3">Two component regulator three Y domain-containing protein</fullName>
    </recommendedName>
</protein>
<name>A0ABS5JZA6_9BACT</name>
<feature type="domain" description="Two component regulator three Y" evidence="3">
    <location>
        <begin position="663"/>
        <end position="714"/>
    </location>
</feature>
<dbReference type="Proteomes" id="UP000708576">
    <property type="component" value="Unassembled WGS sequence"/>
</dbReference>
<dbReference type="RefSeq" id="WP_212216979.1">
    <property type="nucleotide sequence ID" value="NZ_JAGUCO010000014.1"/>
</dbReference>
<keyword evidence="5" id="KW-1185">Reference proteome</keyword>
<dbReference type="EMBL" id="JAGUCO010000014">
    <property type="protein sequence ID" value="MBS2099736.1"/>
    <property type="molecule type" value="Genomic_DNA"/>
</dbReference>
<feature type="transmembrane region" description="Helical" evidence="2">
    <location>
        <begin position="728"/>
        <end position="748"/>
    </location>
</feature>
<evidence type="ECO:0000259" key="3">
    <source>
        <dbReference type="Pfam" id="PF07495"/>
    </source>
</evidence>
<gene>
    <name evidence="4" type="ORF">KEM10_15690</name>
</gene>
<dbReference type="InterPro" id="IPR011123">
    <property type="entry name" value="Y_Y_Y"/>
</dbReference>
<keyword evidence="2" id="KW-1133">Transmembrane helix</keyword>